<sequence>MELARGCGAKDQINVKSSQNGGIPSNSDTLLEIKLPDSRVIRVLSRSLFLVLVILTLPCVGSILSYLSSCLNYDGCAYDYGSDSTGFDYLDLLLQDLANEGLIEKGDKALIVGSGIGVVIDGSRFLNAKDIDFVLESDLEQERFPDATFDLSFAFSFEDAKSLDRVVKVGGIVVTNMSNDLSNALHKQSNYGVVYLRRHDSTIVAMRKTSLVNKLTDSSARSRLCQLALEGRKVALKGLEDVLLEPPRKALAHPIKYLKRFNYLPDLMGDTLEAYPRRVFVNVGVQEEKNAVMAWFAENYPTRNQDFQLYNVEWASEEVSSKGASSADVSNWLLKNVGDEEFIVMKAEADVVEELIERRTIGLVDELFLECKNQWLKEERKKSKRAYWECLSLYGRLRDEGVAVHQWWG</sequence>
<feature type="transmembrane region" description="Helical" evidence="1">
    <location>
        <begin position="48"/>
        <end position="67"/>
    </location>
</feature>
<keyword evidence="1" id="KW-1133">Transmembrane helix</keyword>
<dbReference type="EMBL" id="JAIWQS010000004">
    <property type="protein sequence ID" value="KAJ8768931.1"/>
    <property type="molecule type" value="Genomic_DNA"/>
</dbReference>
<keyword evidence="1" id="KW-0812">Transmembrane</keyword>
<gene>
    <name evidence="3" type="ORF">K2173_023926</name>
</gene>
<reference evidence="3 4" key="1">
    <citation type="submission" date="2021-09" db="EMBL/GenBank/DDBJ databases">
        <title>Genomic insights and catalytic innovation underlie evolution of tropane alkaloids biosynthesis.</title>
        <authorList>
            <person name="Wang Y.-J."/>
            <person name="Tian T."/>
            <person name="Huang J.-P."/>
            <person name="Huang S.-X."/>
        </authorList>
    </citation>
    <scope>NUCLEOTIDE SEQUENCE [LARGE SCALE GENOMIC DNA]</scope>
    <source>
        <strain evidence="3">KIB-2018</strain>
        <tissue evidence="3">Leaf</tissue>
    </source>
</reference>
<dbReference type="Proteomes" id="UP001159364">
    <property type="component" value="Linkage Group LG04"/>
</dbReference>
<keyword evidence="1" id="KW-0472">Membrane</keyword>
<name>A0AAV8TR64_9ROSI</name>
<accession>A0AAV8TR64</accession>
<dbReference type="Pfam" id="PF25276">
    <property type="entry name" value="DUF7870"/>
    <property type="match status" value="1"/>
</dbReference>
<evidence type="ECO:0000313" key="3">
    <source>
        <dbReference type="EMBL" id="KAJ8768931.1"/>
    </source>
</evidence>
<comment type="caution">
    <text evidence="3">The sequence shown here is derived from an EMBL/GenBank/DDBJ whole genome shotgun (WGS) entry which is preliminary data.</text>
</comment>
<dbReference type="PANTHER" id="PTHR33597">
    <property type="entry name" value="OS02G0760400 PROTEIN"/>
    <property type="match status" value="1"/>
</dbReference>
<protein>
    <recommendedName>
        <fullName evidence="2">DUF7870 domain-containing protein</fullName>
    </recommendedName>
</protein>
<dbReference type="InterPro" id="IPR057192">
    <property type="entry name" value="DUF7870"/>
</dbReference>
<dbReference type="PANTHER" id="PTHR33597:SF23">
    <property type="entry name" value="METHYLTRANSFERASE TYPE 11 DOMAIN-CONTAINING PROTEIN"/>
    <property type="match status" value="1"/>
</dbReference>
<keyword evidence="4" id="KW-1185">Reference proteome</keyword>
<feature type="domain" description="DUF7870" evidence="2">
    <location>
        <begin position="236"/>
        <end position="408"/>
    </location>
</feature>
<evidence type="ECO:0000313" key="4">
    <source>
        <dbReference type="Proteomes" id="UP001159364"/>
    </source>
</evidence>
<evidence type="ECO:0000259" key="2">
    <source>
        <dbReference type="Pfam" id="PF25276"/>
    </source>
</evidence>
<dbReference type="AlphaFoldDB" id="A0AAV8TR64"/>
<organism evidence="3 4">
    <name type="scientific">Erythroxylum novogranatense</name>
    <dbReference type="NCBI Taxonomy" id="1862640"/>
    <lineage>
        <taxon>Eukaryota</taxon>
        <taxon>Viridiplantae</taxon>
        <taxon>Streptophyta</taxon>
        <taxon>Embryophyta</taxon>
        <taxon>Tracheophyta</taxon>
        <taxon>Spermatophyta</taxon>
        <taxon>Magnoliopsida</taxon>
        <taxon>eudicotyledons</taxon>
        <taxon>Gunneridae</taxon>
        <taxon>Pentapetalae</taxon>
        <taxon>rosids</taxon>
        <taxon>fabids</taxon>
        <taxon>Malpighiales</taxon>
        <taxon>Erythroxylaceae</taxon>
        <taxon>Erythroxylum</taxon>
    </lineage>
</organism>
<evidence type="ECO:0000256" key="1">
    <source>
        <dbReference type="SAM" id="Phobius"/>
    </source>
</evidence>
<proteinExistence type="predicted"/>